<evidence type="ECO:0000313" key="1">
    <source>
        <dbReference type="EMBL" id="SHM73514.1"/>
    </source>
</evidence>
<reference evidence="1 2" key="1">
    <citation type="submission" date="2016-11" db="EMBL/GenBank/DDBJ databases">
        <authorList>
            <person name="Jaros S."/>
            <person name="Januszkiewicz K."/>
            <person name="Wedrychowicz H."/>
        </authorList>
    </citation>
    <scope>NUCLEOTIDE SEQUENCE [LARGE SCALE GENOMIC DNA]</scope>
    <source>
        <strain evidence="1 2">DSM 22153</strain>
    </source>
</reference>
<gene>
    <name evidence="1" type="ORF">SAMN05444272_3089</name>
</gene>
<dbReference type="OrthoDB" id="7994864at2"/>
<name>A0A1M7L6H7_9HYPH</name>
<keyword evidence="2" id="KW-1185">Reference proteome</keyword>
<accession>A0A1M7L6H7</accession>
<dbReference type="RefSeq" id="WP_073014203.1">
    <property type="nucleotide sequence ID" value="NZ_FRBW01000003.1"/>
</dbReference>
<dbReference type="Proteomes" id="UP000186002">
    <property type="component" value="Unassembled WGS sequence"/>
</dbReference>
<dbReference type="EMBL" id="FRBW01000003">
    <property type="protein sequence ID" value="SHM73514.1"/>
    <property type="molecule type" value="Genomic_DNA"/>
</dbReference>
<protein>
    <submittedName>
        <fullName evidence="1">Uncharacterized protein</fullName>
    </submittedName>
</protein>
<dbReference type="AlphaFoldDB" id="A0A1M7L6H7"/>
<proteinExistence type="predicted"/>
<evidence type="ECO:0000313" key="2">
    <source>
        <dbReference type="Proteomes" id="UP000186002"/>
    </source>
</evidence>
<organism evidence="1 2">
    <name type="scientific">Roseibium suaedae</name>
    <dbReference type="NCBI Taxonomy" id="735517"/>
    <lineage>
        <taxon>Bacteria</taxon>
        <taxon>Pseudomonadati</taxon>
        <taxon>Pseudomonadota</taxon>
        <taxon>Alphaproteobacteria</taxon>
        <taxon>Hyphomicrobiales</taxon>
        <taxon>Stappiaceae</taxon>
        <taxon>Roseibium</taxon>
    </lineage>
</organism>
<sequence>MTTQTPRAFSYEPETFRSIAQDLQTYRATGHPGRKMSSTAPLILDWSKTLLPFPGIIGTSGTATVLEPVFAFSDDNSWALLAQGWVRLENHIDDRLDIARRITS</sequence>